<dbReference type="RefSeq" id="WP_089237156.1">
    <property type="nucleotide sequence ID" value="NZ_FZOK01000001.1"/>
</dbReference>
<dbReference type="Proteomes" id="UP000198480">
    <property type="component" value="Unassembled WGS sequence"/>
</dbReference>
<evidence type="ECO:0000313" key="3">
    <source>
        <dbReference type="EMBL" id="SNR96706.1"/>
    </source>
</evidence>
<keyword evidence="4" id="KW-1185">Reference proteome</keyword>
<proteinExistence type="inferred from homology"/>
<gene>
    <name evidence="3" type="ORF">SAMN06295967_101267</name>
</gene>
<dbReference type="PANTHER" id="PTHR31350">
    <property type="entry name" value="SI:DKEY-261L7.2"/>
    <property type="match status" value="1"/>
</dbReference>
<name>A0A239ALZ9_9BACT</name>
<comment type="similarity">
    <text evidence="1">Belongs to the UPF0162 family.</text>
</comment>
<protein>
    <submittedName>
        <fullName evidence="3">Transglutaminase-like superfamily protein</fullName>
    </submittedName>
</protein>
<dbReference type="AlphaFoldDB" id="A0A239ALZ9"/>
<dbReference type="EMBL" id="FZOK01000001">
    <property type="protein sequence ID" value="SNR96706.1"/>
    <property type="molecule type" value="Genomic_DNA"/>
</dbReference>
<dbReference type="Pfam" id="PF13369">
    <property type="entry name" value="Transglut_core2"/>
    <property type="match status" value="1"/>
</dbReference>
<reference evidence="4" key="1">
    <citation type="submission" date="2017-06" db="EMBL/GenBank/DDBJ databases">
        <authorList>
            <person name="Varghese N."/>
            <person name="Submissions S."/>
        </authorList>
    </citation>
    <scope>NUCLEOTIDE SEQUENCE [LARGE SCALE GENOMIC DNA]</scope>
    <source>
        <strain evidence="4">5C</strain>
    </source>
</reference>
<organism evidence="3 4">
    <name type="scientific">Belliella buryatensis</name>
    <dbReference type="NCBI Taxonomy" id="1500549"/>
    <lineage>
        <taxon>Bacteria</taxon>
        <taxon>Pseudomonadati</taxon>
        <taxon>Bacteroidota</taxon>
        <taxon>Cytophagia</taxon>
        <taxon>Cytophagales</taxon>
        <taxon>Cyclobacteriaceae</taxon>
        <taxon>Belliella</taxon>
    </lineage>
</organism>
<dbReference type="PANTHER" id="PTHR31350:SF21">
    <property type="entry name" value="F-BOX ONLY PROTEIN 21"/>
    <property type="match status" value="1"/>
</dbReference>
<accession>A0A239ALZ9</accession>
<evidence type="ECO:0000256" key="1">
    <source>
        <dbReference type="ARBA" id="ARBA00007100"/>
    </source>
</evidence>
<dbReference type="OrthoDB" id="188084at2"/>
<sequence>MEELTDKELHALVSLLDDQDQEVKSHVQDRIISLGHGIIPFLEKKWEDSFNPEIQKEIEDLVHKLQLSQLKERLQDWIASPDQDLLTGLWIINTYQYPDLEFDKLNADMHQIYFEVWTGFKNDLLPHEQIKAINHVLFSNLRFSANTKNFHSPGNSMLSNVLENRKGNPISLCAIYLLVAQKLGLPIYGVNLPNLFVLTYKSSDVNFYINAFNKGLVFNKQDIHNYLEHLKIAPREVFFEPCSNKDIVTRMIRNLIVAFEKLGETEKVEEVKGLLQIID</sequence>
<dbReference type="InterPro" id="IPR032698">
    <property type="entry name" value="SirB1_N"/>
</dbReference>
<feature type="domain" description="Protein SirB1 N-terminal" evidence="2">
    <location>
        <begin position="105"/>
        <end position="253"/>
    </location>
</feature>
<evidence type="ECO:0000259" key="2">
    <source>
        <dbReference type="Pfam" id="PF13369"/>
    </source>
</evidence>
<evidence type="ECO:0000313" key="4">
    <source>
        <dbReference type="Proteomes" id="UP000198480"/>
    </source>
</evidence>